<evidence type="ECO:0000259" key="3">
    <source>
        <dbReference type="Pfam" id="PF00931"/>
    </source>
</evidence>
<dbReference type="Pfam" id="PF25019">
    <property type="entry name" value="LRR_R13L1-DRL21"/>
    <property type="match status" value="1"/>
</dbReference>
<dbReference type="Proteomes" id="UP000593564">
    <property type="component" value="Unassembled WGS sequence"/>
</dbReference>
<evidence type="ECO:0000313" key="6">
    <source>
        <dbReference type="Proteomes" id="UP000593564"/>
    </source>
</evidence>
<gene>
    <name evidence="5" type="ORF">HYC85_019044</name>
</gene>
<dbReference type="AlphaFoldDB" id="A0A7J7GKQ6"/>
<dbReference type="Gene3D" id="3.40.50.300">
    <property type="entry name" value="P-loop containing nucleotide triphosphate hydrolases"/>
    <property type="match status" value="1"/>
</dbReference>
<dbReference type="InterPro" id="IPR002182">
    <property type="entry name" value="NB-ARC"/>
</dbReference>
<dbReference type="PANTHER" id="PTHR36766">
    <property type="entry name" value="PLANT BROAD-SPECTRUM MILDEW RESISTANCE PROTEIN RPW8"/>
    <property type="match status" value="1"/>
</dbReference>
<keyword evidence="1" id="KW-0433">Leucine-rich repeat</keyword>
<protein>
    <recommendedName>
        <fullName evidence="7">NB-ARC domain-containing protein</fullName>
    </recommendedName>
</protein>
<keyword evidence="6" id="KW-1185">Reference proteome</keyword>
<dbReference type="PANTHER" id="PTHR36766:SF70">
    <property type="entry name" value="DISEASE RESISTANCE PROTEIN RGA4"/>
    <property type="match status" value="1"/>
</dbReference>
<dbReference type="InterPro" id="IPR027417">
    <property type="entry name" value="P-loop_NTPase"/>
</dbReference>
<reference evidence="6" key="1">
    <citation type="journal article" date="2020" name="Nat. Commun.">
        <title>Genome assembly of wild tea tree DASZ reveals pedigree and selection history of tea varieties.</title>
        <authorList>
            <person name="Zhang W."/>
            <person name="Zhang Y."/>
            <person name="Qiu H."/>
            <person name="Guo Y."/>
            <person name="Wan H."/>
            <person name="Zhang X."/>
            <person name="Scossa F."/>
            <person name="Alseekh S."/>
            <person name="Zhang Q."/>
            <person name="Wang P."/>
            <person name="Xu L."/>
            <person name="Schmidt M.H."/>
            <person name="Jia X."/>
            <person name="Li D."/>
            <person name="Zhu A."/>
            <person name="Guo F."/>
            <person name="Chen W."/>
            <person name="Ni D."/>
            <person name="Usadel B."/>
            <person name="Fernie A.R."/>
            <person name="Wen W."/>
        </authorList>
    </citation>
    <scope>NUCLEOTIDE SEQUENCE [LARGE SCALE GENOMIC DNA]</scope>
    <source>
        <strain evidence="6">cv. G240</strain>
    </source>
</reference>
<comment type="caution">
    <text evidence="5">The sequence shown here is derived from an EMBL/GenBank/DDBJ whole genome shotgun (WGS) entry which is preliminary data.</text>
</comment>
<dbReference type="Pfam" id="PF00931">
    <property type="entry name" value="NB-ARC"/>
    <property type="match status" value="1"/>
</dbReference>
<name>A0A7J7GKQ6_CAMSI</name>
<dbReference type="Gene3D" id="3.80.10.10">
    <property type="entry name" value="Ribonuclease Inhibitor"/>
    <property type="match status" value="1"/>
</dbReference>
<dbReference type="InterPro" id="IPR032675">
    <property type="entry name" value="LRR_dom_sf"/>
</dbReference>
<proteinExistence type="predicted"/>
<dbReference type="SUPFAM" id="SSF52540">
    <property type="entry name" value="P-loop containing nucleoside triphosphate hydrolases"/>
    <property type="match status" value="1"/>
</dbReference>
<dbReference type="SUPFAM" id="SSF52058">
    <property type="entry name" value="L domain-like"/>
    <property type="match status" value="1"/>
</dbReference>
<reference evidence="5 6" key="2">
    <citation type="submission" date="2020-07" db="EMBL/GenBank/DDBJ databases">
        <title>Genome assembly of wild tea tree DASZ reveals pedigree and selection history of tea varieties.</title>
        <authorList>
            <person name="Zhang W."/>
        </authorList>
    </citation>
    <scope>NUCLEOTIDE SEQUENCE [LARGE SCALE GENOMIC DNA]</scope>
    <source>
        <strain evidence="6">cv. G240</strain>
        <tissue evidence="5">Leaf</tissue>
    </source>
</reference>
<dbReference type="PRINTS" id="PR00364">
    <property type="entry name" value="DISEASERSIST"/>
</dbReference>
<evidence type="ECO:0000259" key="4">
    <source>
        <dbReference type="Pfam" id="PF25019"/>
    </source>
</evidence>
<accession>A0A7J7GKQ6</accession>
<dbReference type="GO" id="GO:0006952">
    <property type="term" value="P:defense response"/>
    <property type="evidence" value="ECO:0007669"/>
    <property type="project" value="UniProtKB-KW"/>
</dbReference>
<sequence>MEVQNRFMRNNKACKSFFFCLSNPLPFRFKMANKVKNINLLSDSLCKDADGFGLKPADKILNAASSTSVEHREVNFRLTQPFVDDKQVVGRDGDVSTVIDMLLGSDNTVDDLPVIAVVGMGGMGKTTLAQLVYNNEKVVKHFGDQRMWICVSDDFIVPKLLNQMVQSLTGDKSNTDNIEGIDELIQLWMAQGYLQPSLGSNLEMEDVDVSKGNCLALTSIASEANYHPKVQHLSFDLMQNLEKLPKKFYDELVSLRHFYMDDDENNRKLMAMMIGKLTSLQTLPFFVVGEDKGHKIEELGNLSKLRGKLMIYNLQQVKRREEAERAKIIVKPNIHELGFHWKRVGNPSTAGDIASINHENVLEGLKPYGNLKVLKLEKFEGQNFASWMMSGRDAQLLQNLVKIELSECRRCEQVPPLGHLPHLEFIKMSRLSNLKRIGPEFYGCHSVVNHDHDNDGIIFGSCSGVETMATAAKAPTVVFPALRELVLVDMPNIEEWCGLGASSLPSDTTMFFPLLKFVHIRDCLELTTIPGHLLSLTGIGLL</sequence>
<dbReference type="GO" id="GO:0043531">
    <property type="term" value="F:ADP binding"/>
    <property type="evidence" value="ECO:0007669"/>
    <property type="project" value="InterPro"/>
</dbReference>
<evidence type="ECO:0000313" key="5">
    <source>
        <dbReference type="EMBL" id="KAF5941402.1"/>
    </source>
</evidence>
<evidence type="ECO:0000256" key="1">
    <source>
        <dbReference type="ARBA" id="ARBA00022614"/>
    </source>
</evidence>
<dbReference type="InterPro" id="IPR056789">
    <property type="entry name" value="LRR_R13L1-DRL21"/>
</dbReference>
<organism evidence="5 6">
    <name type="scientific">Camellia sinensis</name>
    <name type="common">Tea plant</name>
    <name type="synonym">Thea sinensis</name>
    <dbReference type="NCBI Taxonomy" id="4442"/>
    <lineage>
        <taxon>Eukaryota</taxon>
        <taxon>Viridiplantae</taxon>
        <taxon>Streptophyta</taxon>
        <taxon>Embryophyta</taxon>
        <taxon>Tracheophyta</taxon>
        <taxon>Spermatophyta</taxon>
        <taxon>Magnoliopsida</taxon>
        <taxon>eudicotyledons</taxon>
        <taxon>Gunneridae</taxon>
        <taxon>Pentapetalae</taxon>
        <taxon>asterids</taxon>
        <taxon>Ericales</taxon>
        <taxon>Theaceae</taxon>
        <taxon>Camellia</taxon>
    </lineage>
</organism>
<feature type="domain" description="NB-ARC" evidence="3">
    <location>
        <begin position="94"/>
        <end position="179"/>
    </location>
</feature>
<feature type="domain" description="R13L1/DRL21-like LRR repeat region" evidence="4">
    <location>
        <begin position="296"/>
        <end position="429"/>
    </location>
</feature>
<keyword evidence="2" id="KW-0611">Plant defense</keyword>
<evidence type="ECO:0000256" key="2">
    <source>
        <dbReference type="ARBA" id="ARBA00022821"/>
    </source>
</evidence>
<evidence type="ECO:0008006" key="7">
    <source>
        <dbReference type="Google" id="ProtNLM"/>
    </source>
</evidence>
<dbReference type="EMBL" id="JACBKZ010000009">
    <property type="protein sequence ID" value="KAF5941402.1"/>
    <property type="molecule type" value="Genomic_DNA"/>
</dbReference>